<name>A0AAW5IRF7_9BACT</name>
<accession>A0AAW5IRF7</accession>
<dbReference type="PANTHER" id="PTHR32114:SF2">
    <property type="entry name" value="ABC TRANSPORTER ABCH.3"/>
    <property type="match status" value="1"/>
</dbReference>
<comment type="caution">
    <text evidence="2">The sequence shown here is derived from an EMBL/GenBank/DDBJ whole genome shotgun (WGS) entry which is preliminary data.</text>
</comment>
<reference evidence="2" key="1">
    <citation type="submission" date="2022-07" db="EMBL/GenBank/DDBJ databases">
        <title>Prevotella copri.</title>
        <authorList>
            <person name="Yang C."/>
        </authorList>
    </citation>
    <scope>NUCLEOTIDE SEQUENCE</scope>
    <source>
        <strain evidence="2">HF1476</strain>
    </source>
</reference>
<evidence type="ECO:0000313" key="2">
    <source>
        <dbReference type="EMBL" id="MCP9600195.1"/>
    </source>
</evidence>
<dbReference type="Pfam" id="PF13476">
    <property type="entry name" value="AAA_23"/>
    <property type="match status" value="1"/>
</dbReference>
<protein>
    <submittedName>
        <fullName evidence="2">AAA family ATPase</fullName>
    </submittedName>
</protein>
<dbReference type="Proteomes" id="UP001204486">
    <property type="component" value="Unassembled WGS sequence"/>
</dbReference>
<dbReference type="GO" id="GO:0006302">
    <property type="term" value="P:double-strand break repair"/>
    <property type="evidence" value="ECO:0007669"/>
    <property type="project" value="InterPro"/>
</dbReference>
<sequence>MKKLIIKGISLLNFKGFSKIHVPFNSYGAVILGGKNGYGKTTLFDALELLFTGKIQRMAEYNSYHNNRYSISQDEKPLVYNTKLSKEVVISAELEIADVHFVLRRKADVYRMRNPVDFNAFGKLLIVEPDEIERELTDEELKSLGIFDLGKSYSFLNYLSQEEATTFLKQKEADRAEMLSKLFDLEIYERYINKISKVQHNLGELKKHWQSQKKNADTLIKKLQSSGFNETNNQVEYLQISTDFQKNKWDAKSPCLSYEEFNAFLEENGIFDNLSYLAQNFSEYQKYRKNLYINQHNSEEEIHRLAFCTKYSFLEEDLKLYGEFQKNVLQPASSLTIFNLDSFTLTVPNDLEQLIKEGVLQILQGRINDLKEYCKSFGNIQKVQASILEMRNNLAGLIKNSSPETKRCPLCGHEYTSSKLLLQKLDDQGKLLMDQMHDSSVEIHKMLDSVKKEILVHVITPAIEYFTGKTINDEIFKEYYSLDIKGLTNTLNIFKEKLKITIDATLSVEAISETISNHLKSAILEYDETLDFKQMDKTYSSYGRFIKKECLNEDIIQKKRLYLTELWNKSKSEQLKRSERELNYINNILANIDCKINEFKSLQKDVQDSEKGYLRKLLSDIKILFYIYSGRIMQDNYFGRGLFIREDLDRKRVLITSSKDEHDEVDALFNMSSGQLVSLVVALTLSLNKLYSSVPFIAIDDPIQTMDDINLWGLIETLRHDFNNHFMVLSTHETDYGKLLEYKLRKWGIDTEYIEMSQLHQIQNEND</sequence>
<dbReference type="InterPro" id="IPR038729">
    <property type="entry name" value="Rad50/SbcC_AAA"/>
</dbReference>
<proteinExistence type="predicted"/>
<dbReference type="GO" id="GO:0016887">
    <property type="term" value="F:ATP hydrolysis activity"/>
    <property type="evidence" value="ECO:0007669"/>
    <property type="project" value="InterPro"/>
</dbReference>
<dbReference type="EMBL" id="JANDWN010000023">
    <property type="protein sequence ID" value="MCP9600195.1"/>
    <property type="molecule type" value="Genomic_DNA"/>
</dbReference>
<dbReference type="AlphaFoldDB" id="A0AAW5IRF7"/>
<evidence type="ECO:0000313" key="3">
    <source>
        <dbReference type="Proteomes" id="UP001204486"/>
    </source>
</evidence>
<dbReference type="PANTHER" id="PTHR32114">
    <property type="entry name" value="ABC TRANSPORTER ABCH.3"/>
    <property type="match status" value="1"/>
</dbReference>
<organism evidence="2 3">
    <name type="scientific">Segatella copri</name>
    <dbReference type="NCBI Taxonomy" id="165179"/>
    <lineage>
        <taxon>Bacteria</taxon>
        <taxon>Pseudomonadati</taxon>
        <taxon>Bacteroidota</taxon>
        <taxon>Bacteroidia</taxon>
        <taxon>Bacteroidales</taxon>
        <taxon>Prevotellaceae</taxon>
        <taxon>Segatella</taxon>
    </lineage>
</organism>
<dbReference type="RefSeq" id="WP_254974308.1">
    <property type="nucleotide sequence ID" value="NZ_JANDWK010000021.1"/>
</dbReference>
<gene>
    <name evidence="2" type="ORF">NNC55_09540</name>
</gene>
<dbReference type="Gene3D" id="3.40.50.300">
    <property type="entry name" value="P-loop containing nucleotide triphosphate hydrolases"/>
    <property type="match status" value="2"/>
</dbReference>
<dbReference type="SUPFAM" id="SSF52540">
    <property type="entry name" value="P-loop containing nucleoside triphosphate hydrolases"/>
    <property type="match status" value="1"/>
</dbReference>
<dbReference type="InterPro" id="IPR027417">
    <property type="entry name" value="P-loop_NTPase"/>
</dbReference>
<feature type="domain" description="Rad50/SbcC-type AAA" evidence="1">
    <location>
        <begin position="9"/>
        <end position="224"/>
    </location>
</feature>
<evidence type="ECO:0000259" key="1">
    <source>
        <dbReference type="Pfam" id="PF13476"/>
    </source>
</evidence>